<dbReference type="GO" id="GO:0005829">
    <property type="term" value="C:cytosol"/>
    <property type="evidence" value="ECO:0007669"/>
    <property type="project" value="TreeGrafter"/>
</dbReference>
<gene>
    <name evidence="8" type="primary">argH</name>
    <name evidence="8" type="ORF">JFL75_18160</name>
</gene>
<accession>A0A7T7XM24</accession>
<dbReference type="Gene3D" id="1.20.200.10">
    <property type="entry name" value="Fumarase/aspartase (Central domain)"/>
    <property type="match status" value="1"/>
</dbReference>
<keyword evidence="9" id="KW-1185">Reference proteome</keyword>
<evidence type="ECO:0000259" key="7">
    <source>
        <dbReference type="Pfam" id="PF14698"/>
    </source>
</evidence>
<feature type="domain" description="Fumarate lyase N-terminal" evidence="6">
    <location>
        <begin position="110"/>
        <end position="313"/>
    </location>
</feature>
<proteinExistence type="predicted"/>
<dbReference type="Pfam" id="PF00206">
    <property type="entry name" value="Lyase_1"/>
    <property type="match status" value="1"/>
</dbReference>
<name>A0A7T7XM24_9SPIR</name>
<dbReference type="EC" id="4.3.2.1" evidence="3 5"/>
<dbReference type="KEGG" id="bhc:JFL75_18160"/>
<dbReference type="RefSeq" id="WP_215626136.1">
    <property type="nucleotide sequence ID" value="NZ_CP067089.2"/>
</dbReference>
<protein>
    <recommendedName>
        <fullName evidence="3 5">Argininosuccinate lyase</fullName>
        <ecNumber evidence="3 5">4.3.2.1</ecNumber>
    </recommendedName>
</protein>
<evidence type="ECO:0000256" key="2">
    <source>
        <dbReference type="ARBA" id="ARBA00004941"/>
    </source>
</evidence>
<keyword evidence="4" id="KW-0055">Arginine biosynthesis</keyword>
<sequence length="506" mass="57119">MDLATLDISSMKKKIIEAEGTHYPSKTYAEYANKPNYDTSKKEFPILVSIQKAHFFMLVKQNLLNKDDTEAIKKALSSIPYEEFYSSEYDRKNEDMYYTMESWMMKKFGDGTGNLHLGRSRNDIGNTTMRIRLRNSLLEIMDSLQELHTAFIALAKEYRDLIMVAHTHSQQAQIGTFGHILIGFAKVLERRMEDCKHAYATVNQSPMGAAAIETSGFNMDRDIVSELLGFDSLIENSYDAIACSDHISQAACAVKITAIEIGRITTSLLWWNTQEFDLIRCAPCFVGTSSIMPQKRNPGPLEYIRKKNARIIGECDAVLLEADNVPYEEYLNLGEATEGALSAMSGLKKVIHLLSLVMSTMGVEEKSFERWARQTFAGITEFSDMLVREEGINYRLAHHVAHEISGYCVDNSITLDKMQFDIIEKSFEKVVGRKLSASHDTVMKSLDSTNFVKVRTVKGGPAPEPMQVMLENCAKIHNQNDQWIAGTKSRLEESAQKLEKAFNSIN</sequence>
<keyword evidence="4" id="KW-0028">Amino-acid biosynthesis</keyword>
<dbReference type="Gene3D" id="1.10.275.10">
    <property type="entry name" value="Fumarase/aspartase (N-terminal domain)"/>
    <property type="match status" value="1"/>
</dbReference>
<dbReference type="UniPathway" id="UPA00068">
    <property type="reaction ID" value="UER00114"/>
</dbReference>
<feature type="domain" description="Argininosuccinate lyase C-terminal" evidence="7">
    <location>
        <begin position="377"/>
        <end position="434"/>
    </location>
</feature>
<dbReference type="Gene3D" id="1.10.40.30">
    <property type="entry name" value="Fumarase/aspartase (C-terminal domain)"/>
    <property type="match status" value="1"/>
</dbReference>
<reference evidence="8" key="1">
    <citation type="submission" date="2021-01" db="EMBL/GenBank/DDBJ databases">
        <title>Description of Breznakiella homolactica.</title>
        <authorList>
            <person name="Song Y."/>
            <person name="Brune A."/>
        </authorList>
    </citation>
    <scope>NUCLEOTIDE SEQUENCE</scope>
    <source>
        <strain evidence="8">RmG30</strain>
    </source>
</reference>
<dbReference type="CDD" id="cd01359">
    <property type="entry name" value="Argininosuccinate_lyase"/>
    <property type="match status" value="1"/>
</dbReference>
<evidence type="ECO:0000256" key="1">
    <source>
        <dbReference type="ARBA" id="ARBA00000985"/>
    </source>
</evidence>
<comment type="catalytic activity">
    <reaction evidence="1">
        <text>2-(N(omega)-L-arginino)succinate = fumarate + L-arginine</text>
        <dbReference type="Rhea" id="RHEA:24020"/>
        <dbReference type="ChEBI" id="CHEBI:29806"/>
        <dbReference type="ChEBI" id="CHEBI:32682"/>
        <dbReference type="ChEBI" id="CHEBI:57472"/>
        <dbReference type="EC" id="4.3.2.1"/>
    </reaction>
</comment>
<dbReference type="PANTHER" id="PTHR43814">
    <property type="entry name" value="ARGININOSUCCINATE LYASE"/>
    <property type="match status" value="1"/>
</dbReference>
<evidence type="ECO:0000256" key="3">
    <source>
        <dbReference type="ARBA" id="ARBA00012338"/>
    </source>
</evidence>
<dbReference type="SUPFAM" id="SSF48557">
    <property type="entry name" value="L-aspartase-like"/>
    <property type="match status" value="1"/>
</dbReference>
<evidence type="ECO:0000313" key="9">
    <source>
        <dbReference type="Proteomes" id="UP000595917"/>
    </source>
</evidence>
<dbReference type="InterPro" id="IPR029419">
    <property type="entry name" value="Arg_succ_lyase_C"/>
</dbReference>
<dbReference type="PRINTS" id="PR00145">
    <property type="entry name" value="ARGSUCLYASE"/>
</dbReference>
<dbReference type="NCBIfam" id="TIGR00838">
    <property type="entry name" value="argH"/>
    <property type="match status" value="1"/>
</dbReference>
<dbReference type="InterPro" id="IPR022761">
    <property type="entry name" value="Fumarate_lyase_N"/>
</dbReference>
<dbReference type="InterPro" id="IPR009049">
    <property type="entry name" value="Argininosuccinate_lyase"/>
</dbReference>
<dbReference type="PRINTS" id="PR00149">
    <property type="entry name" value="FUMRATELYASE"/>
</dbReference>
<dbReference type="Proteomes" id="UP000595917">
    <property type="component" value="Chromosome"/>
</dbReference>
<dbReference type="GO" id="GO:0004056">
    <property type="term" value="F:argininosuccinate lyase activity"/>
    <property type="evidence" value="ECO:0007669"/>
    <property type="project" value="UniProtKB-UniRule"/>
</dbReference>
<evidence type="ECO:0000313" key="8">
    <source>
        <dbReference type="EMBL" id="QQO08830.1"/>
    </source>
</evidence>
<evidence type="ECO:0000259" key="6">
    <source>
        <dbReference type="Pfam" id="PF00206"/>
    </source>
</evidence>
<organism evidence="8 9">
    <name type="scientific">Breznakiella homolactica</name>
    <dbReference type="NCBI Taxonomy" id="2798577"/>
    <lineage>
        <taxon>Bacteria</taxon>
        <taxon>Pseudomonadati</taxon>
        <taxon>Spirochaetota</taxon>
        <taxon>Spirochaetia</taxon>
        <taxon>Spirochaetales</taxon>
        <taxon>Breznakiellaceae</taxon>
        <taxon>Breznakiella</taxon>
    </lineage>
</organism>
<dbReference type="InterPro" id="IPR008948">
    <property type="entry name" value="L-Aspartase-like"/>
</dbReference>
<dbReference type="InterPro" id="IPR024083">
    <property type="entry name" value="Fumarase/histidase_N"/>
</dbReference>
<evidence type="ECO:0000256" key="4">
    <source>
        <dbReference type="ARBA" id="ARBA00022571"/>
    </source>
</evidence>
<keyword evidence="8" id="KW-0456">Lyase</keyword>
<dbReference type="InterPro" id="IPR000362">
    <property type="entry name" value="Fumarate_lyase_fam"/>
</dbReference>
<dbReference type="Pfam" id="PF14698">
    <property type="entry name" value="ASL_C2"/>
    <property type="match status" value="1"/>
</dbReference>
<dbReference type="EMBL" id="CP067089">
    <property type="protein sequence ID" value="QQO08830.1"/>
    <property type="molecule type" value="Genomic_DNA"/>
</dbReference>
<dbReference type="PANTHER" id="PTHR43814:SF1">
    <property type="entry name" value="ARGININOSUCCINATE LYASE"/>
    <property type="match status" value="1"/>
</dbReference>
<dbReference type="AlphaFoldDB" id="A0A7T7XM24"/>
<comment type="pathway">
    <text evidence="2">Amino-acid biosynthesis; L-arginine biosynthesis; L-arginine from L-ornithine and carbamoyl phosphate: step 3/3.</text>
</comment>
<evidence type="ECO:0000256" key="5">
    <source>
        <dbReference type="NCBIfam" id="TIGR00838"/>
    </source>
</evidence>
<dbReference type="GO" id="GO:0042450">
    <property type="term" value="P:L-arginine biosynthetic process via ornithine"/>
    <property type="evidence" value="ECO:0007669"/>
    <property type="project" value="UniProtKB-UniRule"/>
</dbReference>